<protein>
    <submittedName>
        <fullName evidence="1">Uncharacterized protein</fullName>
    </submittedName>
</protein>
<organism evidence="1">
    <name type="scientific">Podoviridae sp. ctIKM86</name>
    <dbReference type="NCBI Taxonomy" id="2827729"/>
    <lineage>
        <taxon>Viruses</taxon>
        <taxon>Duplodnaviria</taxon>
        <taxon>Heunggongvirae</taxon>
        <taxon>Uroviricota</taxon>
        <taxon>Caudoviricetes</taxon>
    </lineage>
</organism>
<name>A0A8S5SMZ6_9CAUD</name>
<dbReference type="EMBL" id="BK032631">
    <property type="protein sequence ID" value="DAF52288.1"/>
    <property type="molecule type" value="Genomic_DNA"/>
</dbReference>
<accession>A0A8S5SMZ6</accession>
<evidence type="ECO:0000313" key="1">
    <source>
        <dbReference type="EMBL" id="DAF52288.1"/>
    </source>
</evidence>
<reference evidence="1" key="1">
    <citation type="journal article" date="2021" name="Proc. Natl. Acad. Sci. U.S.A.">
        <title>A Catalog of Tens of Thousands of Viruses from Human Metagenomes Reveals Hidden Associations with Chronic Diseases.</title>
        <authorList>
            <person name="Tisza M.J."/>
            <person name="Buck C.B."/>
        </authorList>
    </citation>
    <scope>NUCLEOTIDE SEQUENCE</scope>
    <source>
        <strain evidence="1">CtIKM86</strain>
    </source>
</reference>
<sequence>MQITTEQFTQAVEKWIDNDLANKGSVWQKGLLVFLVNQGRPKLEQLLNSMQIVADSQGKFDVDNLHKNMKLALNRMGDRATIPLINYTFDEVDLDKIFNYLRSNDGN</sequence>
<proteinExistence type="predicted"/>